<keyword evidence="4 5" id="KW-0472">Membrane</keyword>
<sequence length="256" mass="28649">MLPTSADFKLASRKRRFAAFVIDHFLFTFVLVSIIFLVIGTGFTNEKQTLKLAISIITSGSIGILIYLSKDSIRGTSPGKWMMGITVKSEHDHSKTPAYYKLFLRNIFLLIWPVEAIVLATNDEKRRLGDKAAKAVVIQHNKKPKLLAIIAIILTFFISFFAFILLFTAAVLKNSDSYNISIAEIEQNSSIIEETGGIEDYGMFPGGTIRTQNGAGEAQLKITVLGKEHDLKVNVNLTKSPEEDWKIINLEYYPKD</sequence>
<comment type="caution">
    <text evidence="7">The sequence shown here is derived from an EMBL/GenBank/DDBJ whole genome shotgun (WGS) entry which is preliminary data.</text>
</comment>
<organism evidence="7 8">
    <name type="scientific">Zunongwangia profunda</name>
    <dbReference type="NCBI Taxonomy" id="398743"/>
    <lineage>
        <taxon>Bacteria</taxon>
        <taxon>Pseudomonadati</taxon>
        <taxon>Bacteroidota</taxon>
        <taxon>Flavobacteriia</taxon>
        <taxon>Flavobacteriales</taxon>
        <taxon>Flavobacteriaceae</taxon>
        <taxon>Zunongwangia</taxon>
    </lineage>
</organism>
<evidence type="ECO:0000256" key="3">
    <source>
        <dbReference type="ARBA" id="ARBA00022989"/>
    </source>
</evidence>
<protein>
    <submittedName>
        <fullName evidence="7">RDD family protein</fullName>
    </submittedName>
</protein>
<accession>A0A3D5J164</accession>
<evidence type="ECO:0000313" key="8">
    <source>
        <dbReference type="Proteomes" id="UP000264330"/>
    </source>
</evidence>
<gene>
    <name evidence="7" type="ORF">DGQ38_12500</name>
</gene>
<reference evidence="7 8" key="1">
    <citation type="journal article" date="2018" name="Nat. Biotechnol.">
        <title>A standardized bacterial taxonomy based on genome phylogeny substantially revises the tree of life.</title>
        <authorList>
            <person name="Parks D.H."/>
            <person name="Chuvochina M."/>
            <person name="Waite D.W."/>
            <person name="Rinke C."/>
            <person name="Skarshewski A."/>
            <person name="Chaumeil P.A."/>
            <person name="Hugenholtz P."/>
        </authorList>
    </citation>
    <scope>NUCLEOTIDE SEQUENCE [LARGE SCALE GENOMIC DNA]</scope>
    <source>
        <strain evidence="7">UBA9359</strain>
    </source>
</reference>
<dbReference type="Proteomes" id="UP000264330">
    <property type="component" value="Unassembled WGS sequence"/>
</dbReference>
<evidence type="ECO:0000259" key="6">
    <source>
        <dbReference type="Pfam" id="PF06271"/>
    </source>
</evidence>
<name>A0A3D5J164_9FLAO</name>
<feature type="transmembrane region" description="Helical" evidence="5">
    <location>
        <begin position="102"/>
        <end position="121"/>
    </location>
</feature>
<proteinExistence type="predicted"/>
<feature type="transmembrane region" description="Helical" evidence="5">
    <location>
        <begin position="21"/>
        <end position="43"/>
    </location>
</feature>
<dbReference type="EMBL" id="DPMF01000287">
    <property type="protein sequence ID" value="HCV81859.1"/>
    <property type="molecule type" value="Genomic_DNA"/>
</dbReference>
<dbReference type="GO" id="GO:0016020">
    <property type="term" value="C:membrane"/>
    <property type="evidence" value="ECO:0007669"/>
    <property type="project" value="UniProtKB-SubCell"/>
</dbReference>
<feature type="transmembrane region" description="Helical" evidence="5">
    <location>
        <begin position="49"/>
        <end position="68"/>
    </location>
</feature>
<evidence type="ECO:0000256" key="4">
    <source>
        <dbReference type="ARBA" id="ARBA00023136"/>
    </source>
</evidence>
<dbReference type="InterPro" id="IPR010432">
    <property type="entry name" value="RDD"/>
</dbReference>
<feature type="transmembrane region" description="Helical" evidence="5">
    <location>
        <begin position="146"/>
        <end position="172"/>
    </location>
</feature>
<evidence type="ECO:0000256" key="1">
    <source>
        <dbReference type="ARBA" id="ARBA00004141"/>
    </source>
</evidence>
<evidence type="ECO:0000256" key="2">
    <source>
        <dbReference type="ARBA" id="ARBA00022692"/>
    </source>
</evidence>
<evidence type="ECO:0000256" key="5">
    <source>
        <dbReference type="SAM" id="Phobius"/>
    </source>
</evidence>
<evidence type="ECO:0000313" key="7">
    <source>
        <dbReference type="EMBL" id="HCV81859.1"/>
    </source>
</evidence>
<dbReference type="Pfam" id="PF06271">
    <property type="entry name" value="RDD"/>
    <property type="match status" value="1"/>
</dbReference>
<dbReference type="RefSeq" id="WP_272957103.1">
    <property type="nucleotide sequence ID" value="NZ_CAJXAW010000002.1"/>
</dbReference>
<feature type="domain" description="RDD" evidence="6">
    <location>
        <begin position="11"/>
        <end position="134"/>
    </location>
</feature>
<keyword evidence="3 5" id="KW-1133">Transmembrane helix</keyword>
<comment type="subcellular location">
    <subcellularLocation>
        <location evidence="1">Membrane</location>
        <topology evidence="1">Multi-pass membrane protein</topology>
    </subcellularLocation>
</comment>
<keyword evidence="2 5" id="KW-0812">Transmembrane</keyword>
<dbReference type="AlphaFoldDB" id="A0A3D5J164"/>